<comment type="caution">
    <text evidence="2">The sequence shown here is derived from an EMBL/GenBank/DDBJ whole genome shotgun (WGS) entry which is preliminary data.</text>
</comment>
<feature type="domain" description="DUF4236" evidence="1">
    <location>
        <begin position="6"/>
        <end position="52"/>
    </location>
</feature>
<gene>
    <name evidence="2" type="ORF">FGL98_12375</name>
</gene>
<keyword evidence="3" id="KW-1185">Reference proteome</keyword>
<evidence type="ECO:0000313" key="2">
    <source>
        <dbReference type="EMBL" id="TWP35800.1"/>
    </source>
</evidence>
<protein>
    <submittedName>
        <fullName evidence="2">DUF4236 domain-containing protein</fullName>
    </submittedName>
</protein>
<proteinExistence type="predicted"/>
<dbReference type="AlphaFoldDB" id="A0A563DZV4"/>
<reference evidence="2 3" key="1">
    <citation type="submission" date="2019-05" db="EMBL/GenBank/DDBJ databases">
        <authorList>
            <person name="Lee S.D."/>
        </authorList>
    </citation>
    <scope>NUCLEOTIDE SEQUENCE [LARGE SCALE GENOMIC DNA]</scope>
    <source>
        <strain evidence="2 3">C5-26</strain>
    </source>
</reference>
<organism evidence="2 3">
    <name type="scientific">Leekyejoonella antrihumi</name>
    <dbReference type="NCBI Taxonomy" id="1660198"/>
    <lineage>
        <taxon>Bacteria</taxon>
        <taxon>Bacillati</taxon>
        <taxon>Actinomycetota</taxon>
        <taxon>Actinomycetes</taxon>
        <taxon>Micrococcales</taxon>
        <taxon>Dermacoccaceae</taxon>
        <taxon>Leekyejoonella</taxon>
    </lineage>
</organism>
<dbReference type="OrthoDB" id="3297468at2"/>
<dbReference type="Pfam" id="PF14020">
    <property type="entry name" value="DUF4236"/>
    <property type="match status" value="1"/>
</dbReference>
<sequence>MGIQIRRRKPITPNSWLNVSKSGVSASKRHGRVTVNSRGKIFVRLGKGIYWRR</sequence>
<accession>A0A563DZV4</accession>
<dbReference type="EMBL" id="VCQV01000016">
    <property type="protein sequence ID" value="TWP35800.1"/>
    <property type="molecule type" value="Genomic_DNA"/>
</dbReference>
<evidence type="ECO:0000313" key="3">
    <source>
        <dbReference type="Proteomes" id="UP000320244"/>
    </source>
</evidence>
<dbReference type="InterPro" id="IPR025330">
    <property type="entry name" value="DUF4236"/>
</dbReference>
<name>A0A563DZV4_9MICO</name>
<dbReference type="RefSeq" id="WP_146317079.1">
    <property type="nucleotide sequence ID" value="NZ_VCQV01000016.1"/>
</dbReference>
<reference evidence="2 3" key="2">
    <citation type="submission" date="2019-08" db="EMBL/GenBank/DDBJ databases">
        <title>Jejuicoccus antrihumi gen. nov., sp. nov., a new member of the family Dermacoccaceae isolated from a cave.</title>
        <authorList>
            <person name="Schumann P."/>
            <person name="Kim I.S."/>
        </authorList>
    </citation>
    <scope>NUCLEOTIDE SEQUENCE [LARGE SCALE GENOMIC DNA]</scope>
    <source>
        <strain evidence="2 3">C5-26</strain>
    </source>
</reference>
<dbReference type="Proteomes" id="UP000320244">
    <property type="component" value="Unassembled WGS sequence"/>
</dbReference>
<evidence type="ECO:0000259" key="1">
    <source>
        <dbReference type="Pfam" id="PF14020"/>
    </source>
</evidence>